<sequence>MKNLFSHNHFLGYVNEVAPQYIRIHFPSSRQLQSFYHEGYAFGGGHVGCFVVIEGEQYGFLARITEVALPDSERKSITEKAILEDDSIFHPSGKAELLLSFDIYNPEKIEKTVGRYPHIGSKVYACSNEQIKKYVSQFGGRYDKVIYAPLGNLTSNNVACEVSLDSLFGRHCAVLGTTGGGKSWTMAKLMEQVQDKTSNKVILIDATGEYKDISNAGHCIVGEDSFFPYSQLSNSDFCSLFREHSPNTSTILCEAINTLRLVYGGKLASGVKVGQNVASVSSTISQNLPYCINGDFDLLSLGQQVRNECVKEQSQKYVEDAFKLGYSAHLLARINLFLNNPTVKSALGIDKKNTQKSIMDTIESFSDGEGSILRIGFEKLSYDFAIREVIVDFIATQLLRKARTCSFRQKPILLFIDEAHQFLNKKISADDDTSFYLQGIELIAKEARKYGLFLCLSTQMPRDIPLGVLSQMGTFIVHRLINEQDKKAVESAASSLNKSMLSFLPTMGAGEALLMGVDFSMPLLLKITPPVKTPRSETPILNKK</sequence>
<evidence type="ECO:0000256" key="6">
    <source>
        <dbReference type="ARBA" id="ARBA00023235"/>
    </source>
</evidence>
<dbReference type="PATRIC" id="fig|1227271.3.peg.225"/>
<dbReference type="Pfam" id="PF01935">
    <property type="entry name" value="DUF87"/>
    <property type="match status" value="1"/>
</dbReference>
<dbReference type="Pfam" id="PF05872">
    <property type="entry name" value="HerA_C"/>
    <property type="match status" value="1"/>
</dbReference>
<dbReference type="Gene3D" id="3.40.50.300">
    <property type="entry name" value="P-loop containing nucleotide triphosphate hydrolases"/>
    <property type="match status" value="2"/>
</dbReference>
<gene>
    <name evidence="8" type="ORF">HMPREF1555_00247</name>
</gene>
<evidence type="ECO:0000313" key="8">
    <source>
        <dbReference type="EMBL" id="ERJ68643.1"/>
    </source>
</evidence>
<dbReference type="GO" id="GO:0005524">
    <property type="term" value="F:ATP binding"/>
    <property type="evidence" value="ECO:0007669"/>
    <property type="project" value="UniProtKB-KW"/>
</dbReference>
<proteinExistence type="predicted"/>
<dbReference type="InterPro" id="IPR002789">
    <property type="entry name" value="HerA_central"/>
</dbReference>
<evidence type="ECO:0000313" key="9">
    <source>
        <dbReference type="Proteomes" id="UP000016630"/>
    </source>
</evidence>
<keyword evidence="6" id="KW-0413">Isomerase</keyword>
<keyword evidence="3" id="KW-0347">Helicase</keyword>
<dbReference type="GO" id="GO:0004386">
    <property type="term" value="F:helicase activity"/>
    <property type="evidence" value="ECO:0007669"/>
    <property type="project" value="UniProtKB-KW"/>
</dbReference>
<evidence type="ECO:0000256" key="1">
    <source>
        <dbReference type="ARBA" id="ARBA00022741"/>
    </source>
</evidence>
<dbReference type="SMART" id="SM00382">
    <property type="entry name" value="AAA"/>
    <property type="match status" value="1"/>
</dbReference>
<comment type="caution">
    <text evidence="8">The sequence shown here is derived from an EMBL/GenBank/DDBJ whole genome shotgun (WGS) entry which is preliminary data.</text>
</comment>
<dbReference type="Proteomes" id="UP000016630">
    <property type="component" value="Unassembled WGS sequence"/>
</dbReference>
<dbReference type="GO" id="GO:0003677">
    <property type="term" value="F:DNA binding"/>
    <property type="evidence" value="ECO:0007669"/>
    <property type="project" value="UniProtKB-KW"/>
</dbReference>
<keyword evidence="1" id="KW-0547">Nucleotide-binding</keyword>
<dbReference type="InterPro" id="IPR033186">
    <property type="entry name" value="HerA_C"/>
</dbReference>
<dbReference type="InterPro" id="IPR027417">
    <property type="entry name" value="P-loop_NTPase"/>
</dbReference>
<dbReference type="HOGENOM" id="CLU_023842_1_1_10"/>
<accession>A0A0E2LSU2</accession>
<dbReference type="PANTHER" id="PTHR42957">
    <property type="entry name" value="HELICASE MJ1565-RELATED"/>
    <property type="match status" value="1"/>
</dbReference>
<dbReference type="AlphaFoldDB" id="A0A0E2LSU2"/>
<dbReference type="GO" id="GO:0016787">
    <property type="term" value="F:hydrolase activity"/>
    <property type="evidence" value="ECO:0007669"/>
    <property type="project" value="UniProtKB-KW"/>
</dbReference>
<protein>
    <recommendedName>
        <fullName evidence="7">AAA+ ATPase domain-containing protein</fullName>
    </recommendedName>
</protein>
<evidence type="ECO:0000256" key="5">
    <source>
        <dbReference type="ARBA" id="ARBA00023125"/>
    </source>
</evidence>
<keyword evidence="2" id="KW-0378">Hydrolase</keyword>
<evidence type="ECO:0000256" key="4">
    <source>
        <dbReference type="ARBA" id="ARBA00022840"/>
    </source>
</evidence>
<organism evidence="8 9">
    <name type="scientific">Porphyromonas gingivalis F0570</name>
    <dbReference type="NCBI Taxonomy" id="1227271"/>
    <lineage>
        <taxon>Bacteria</taxon>
        <taxon>Pseudomonadati</taxon>
        <taxon>Bacteroidota</taxon>
        <taxon>Bacteroidia</taxon>
        <taxon>Bacteroidales</taxon>
        <taxon>Porphyromonadaceae</taxon>
        <taxon>Porphyromonas</taxon>
    </lineage>
</organism>
<reference evidence="8 9" key="1">
    <citation type="submission" date="2013-06" db="EMBL/GenBank/DDBJ databases">
        <authorList>
            <person name="Weinstock G."/>
            <person name="Sodergren E."/>
            <person name="Lobos E.A."/>
            <person name="Fulton L."/>
            <person name="Fulton R."/>
            <person name="Courtney L."/>
            <person name="Fronick C."/>
            <person name="O'Laughlin M."/>
            <person name="Godfrey J."/>
            <person name="Wilson R.M."/>
            <person name="Miner T."/>
            <person name="Farmer C."/>
            <person name="Delehaunty K."/>
            <person name="Cordes M."/>
            <person name="Minx P."/>
            <person name="Tomlinson C."/>
            <person name="Chen J."/>
            <person name="Wollam A."/>
            <person name="Pepin K.H."/>
            <person name="Bhonagiri V."/>
            <person name="Zhang X."/>
            <person name="Warren W."/>
            <person name="Mitreva M."/>
            <person name="Mardis E.R."/>
            <person name="Wilson R.K."/>
        </authorList>
    </citation>
    <scope>NUCLEOTIDE SEQUENCE [LARGE SCALE GENOMIC DNA]</scope>
    <source>
        <strain evidence="8 9">F0570</strain>
    </source>
</reference>
<evidence type="ECO:0000256" key="2">
    <source>
        <dbReference type="ARBA" id="ARBA00022801"/>
    </source>
</evidence>
<evidence type="ECO:0000256" key="3">
    <source>
        <dbReference type="ARBA" id="ARBA00022806"/>
    </source>
</evidence>
<feature type="domain" description="AAA+ ATPase" evidence="7">
    <location>
        <begin position="168"/>
        <end position="483"/>
    </location>
</feature>
<keyword evidence="4" id="KW-0067">ATP-binding</keyword>
<dbReference type="InterPro" id="IPR008571">
    <property type="entry name" value="HerA-like"/>
</dbReference>
<dbReference type="SUPFAM" id="SSF52540">
    <property type="entry name" value="P-loop containing nucleoside triphosphate hydrolases"/>
    <property type="match status" value="1"/>
</dbReference>
<keyword evidence="5" id="KW-0238">DNA-binding</keyword>
<dbReference type="InterPro" id="IPR003593">
    <property type="entry name" value="AAA+_ATPase"/>
</dbReference>
<dbReference type="PANTHER" id="PTHR42957:SF1">
    <property type="entry name" value="HELICASE MJ1565-RELATED"/>
    <property type="match status" value="1"/>
</dbReference>
<dbReference type="EMBL" id="AWUW01000018">
    <property type="protein sequence ID" value="ERJ68643.1"/>
    <property type="molecule type" value="Genomic_DNA"/>
</dbReference>
<evidence type="ECO:0000259" key="7">
    <source>
        <dbReference type="SMART" id="SM00382"/>
    </source>
</evidence>
<name>A0A0E2LSU2_PORGN</name>
<dbReference type="RefSeq" id="WP_021665006.1">
    <property type="nucleotide sequence ID" value="NZ_KI259117.1"/>
</dbReference>